<comment type="caution">
    <text evidence="2">The sequence shown here is derived from an EMBL/GenBank/DDBJ whole genome shotgun (WGS) entry which is preliminary data.</text>
</comment>
<feature type="compositionally biased region" description="Polar residues" evidence="1">
    <location>
        <begin position="29"/>
        <end position="40"/>
    </location>
</feature>
<feature type="region of interest" description="Disordered" evidence="1">
    <location>
        <begin position="19"/>
        <end position="70"/>
    </location>
</feature>
<sequence>MRSKWTWTVNFRASLPRTSRRQSIRRSTAPTTLRVSSSRPPQIWSPCRGASRKRCDSDRRQSMTSTDPLDPVTRFLKAQGLEPTVACFGSSDFVIGWRVRLSGFELVYRVEGDQMIVCDFLPGEGERESNGAVMAFVRFVHGLERQVPELGSVRGMFLESLSNPALTAERRRLARVLQLQGAAWHEIDGDPWLVYPMSAAKRGVNASAGAMAA</sequence>
<evidence type="ECO:0000313" key="3">
    <source>
        <dbReference type="Proteomes" id="UP000240638"/>
    </source>
</evidence>
<dbReference type="Proteomes" id="UP000240638">
    <property type="component" value="Unassembled WGS sequence"/>
</dbReference>
<reference evidence="2 3" key="1">
    <citation type="submission" date="2018-03" db="EMBL/GenBank/DDBJ databases">
        <title>Whole genome analyses suggest that Burkholderia sensu lato contains two further novel genera in the rhizoxinica-symbiotica group Mycetohabitans gen. nov., and Trinickia gen. nov.: implications for the evolution of diazotrophy and nodulation in the Burkholderiaceae.</title>
        <authorList>
            <person name="Estrada De Los Santos P."/>
            <person name="Palmer M."/>
            <person name="Chavez-Ramirez B."/>
            <person name="Steenkamp E.T."/>
            <person name="Hirsch A.M."/>
            <person name="Manyaka P."/>
            <person name="Maluk M."/>
            <person name="Lafos M."/>
            <person name="Crook M."/>
            <person name="Gross E."/>
            <person name="Simon M.F."/>
            <person name="Bueno Dos Reis Junior F."/>
            <person name="Poole P.S."/>
            <person name="Venter S.N."/>
            <person name="James E.K."/>
        </authorList>
    </citation>
    <scope>NUCLEOTIDE SEQUENCE [LARGE SCALE GENOMIC DNA]</scope>
    <source>
        <strain evidence="2 3">JPY-366</strain>
    </source>
</reference>
<protein>
    <recommendedName>
        <fullName evidence="4">Secretion protein</fullName>
    </recommendedName>
</protein>
<accession>A0A2T3XQ00</accession>
<evidence type="ECO:0000313" key="2">
    <source>
        <dbReference type="EMBL" id="PTB18600.1"/>
    </source>
</evidence>
<proteinExistence type="predicted"/>
<evidence type="ECO:0008006" key="4">
    <source>
        <dbReference type="Google" id="ProtNLM"/>
    </source>
</evidence>
<evidence type="ECO:0000256" key="1">
    <source>
        <dbReference type="SAM" id="MobiDB-lite"/>
    </source>
</evidence>
<dbReference type="EMBL" id="PYUC01000011">
    <property type="protein sequence ID" value="PTB18600.1"/>
    <property type="molecule type" value="Genomic_DNA"/>
</dbReference>
<gene>
    <name evidence="2" type="ORF">C9I57_21515</name>
</gene>
<name>A0A2T3XQ00_9BURK</name>
<organism evidence="2 3">
    <name type="scientific">Trinickia symbiotica</name>
    <dbReference type="NCBI Taxonomy" id="863227"/>
    <lineage>
        <taxon>Bacteria</taxon>
        <taxon>Pseudomonadati</taxon>
        <taxon>Pseudomonadota</taxon>
        <taxon>Betaproteobacteria</taxon>
        <taxon>Burkholderiales</taxon>
        <taxon>Burkholderiaceae</taxon>
        <taxon>Trinickia</taxon>
    </lineage>
</organism>
<dbReference type="AlphaFoldDB" id="A0A2T3XQ00"/>